<feature type="transmembrane region" description="Helical" evidence="5">
    <location>
        <begin position="283"/>
        <end position="309"/>
    </location>
</feature>
<evidence type="ECO:0000256" key="4">
    <source>
        <dbReference type="ARBA" id="ARBA00023136"/>
    </source>
</evidence>
<feature type="transmembrane region" description="Helical" evidence="5">
    <location>
        <begin position="441"/>
        <end position="461"/>
    </location>
</feature>
<protein>
    <recommendedName>
        <fullName evidence="8">Major facilitator superfamily (MFS) profile domain-containing protein</fullName>
    </recommendedName>
</protein>
<feature type="transmembrane region" description="Helical" evidence="5">
    <location>
        <begin position="410"/>
        <end position="429"/>
    </location>
</feature>
<evidence type="ECO:0000313" key="6">
    <source>
        <dbReference type="EMBL" id="EPB81872.1"/>
    </source>
</evidence>
<dbReference type="VEuPathDB" id="FungiDB:HMPREF1544_11386"/>
<dbReference type="InterPro" id="IPR036259">
    <property type="entry name" value="MFS_trans_sf"/>
</dbReference>
<organism evidence="6 7">
    <name type="scientific">Mucor circinelloides f. circinelloides (strain 1006PhL)</name>
    <name type="common">Mucormycosis agent</name>
    <name type="synonym">Calyptromyces circinelloides</name>
    <dbReference type="NCBI Taxonomy" id="1220926"/>
    <lineage>
        <taxon>Eukaryota</taxon>
        <taxon>Fungi</taxon>
        <taxon>Fungi incertae sedis</taxon>
        <taxon>Mucoromycota</taxon>
        <taxon>Mucoromycotina</taxon>
        <taxon>Mucoromycetes</taxon>
        <taxon>Mucorales</taxon>
        <taxon>Mucorineae</taxon>
        <taxon>Mucoraceae</taxon>
        <taxon>Mucor</taxon>
    </lineage>
</organism>
<feature type="transmembrane region" description="Helical" evidence="5">
    <location>
        <begin position="348"/>
        <end position="367"/>
    </location>
</feature>
<feature type="transmembrane region" description="Helical" evidence="5">
    <location>
        <begin position="199"/>
        <end position="223"/>
    </location>
</feature>
<keyword evidence="4 5" id="KW-0472">Membrane</keyword>
<gene>
    <name evidence="6" type="ORF">HMPREF1544_11386</name>
</gene>
<feature type="transmembrane region" description="Helical" evidence="5">
    <location>
        <begin position="321"/>
        <end position="341"/>
    </location>
</feature>
<dbReference type="PANTHER" id="PTHR10924:SF6">
    <property type="entry name" value="SOLUTE CARRIER FAMILY 49 MEMBER A3"/>
    <property type="match status" value="1"/>
</dbReference>
<evidence type="ECO:0000256" key="3">
    <source>
        <dbReference type="ARBA" id="ARBA00022989"/>
    </source>
</evidence>
<sequence>MPSTEAKEGDATASKYCSSTNDKFLRFLRKNNLTRTQQDDISAHATPPASTKAAAAIIPGIQFELKTYPQAWIALLLLILLRTAVSVFQFTFSVVPGITGEYFGVSLSAVNWLANVQCIVYVFMSFFTGIIFEKLGVKRSIMASGFLCALGCAIRCIAAKTNPPSFTLTMVGQVVGGTAAPLALNIMTMFTSTWFTDNLRATAGMFVASNYGAILVMFVIPSITLDATYIPMVLNLVAGFAAVIFLPLLFMPNQPPTPPTRVQETDRPSFFDGLRILSKNLNFWILFLIHSLNVGLSIAFCTLFAQILAPHGYTNTQAGQLNALAFFAGTLGCSISGPVLDLTKQHKLFLKLIAPMVFVTDVAFIFMVRKDSYAAVMFVTTLNQFFLSFLVPVVIELGSETSFPVAEATTNSLLWQGAQLFGFIFVIIMDSTRNKQDTTMTNALIFQAIVAGIVMLLSFIFHGKMARSEASAWEKKVIERLTETKDDLMQQHQLPKTLSSVIGVTLSDDNKSYDELNTTVISKEGHSNTRQIE</sequence>
<feature type="transmembrane region" description="Helical" evidence="5">
    <location>
        <begin position="166"/>
        <end position="187"/>
    </location>
</feature>
<dbReference type="InterPro" id="IPR049680">
    <property type="entry name" value="FLVCR1-2_SLC49-like"/>
</dbReference>
<feature type="transmembrane region" description="Helical" evidence="5">
    <location>
        <begin position="373"/>
        <end position="398"/>
    </location>
</feature>
<accession>S2J199</accession>
<reference evidence="7" key="1">
    <citation type="submission" date="2013-05" db="EMBL/GenBank/DDBJ databases">
        <title>The Genome sequence of Mucor circinelloides f. circinelloides 1006PhL.</title>
        <authorList>
            <consortium name="The Broad Institute Genomics Platform"/>
            <person name="Cuomo C."/>
            <person name="Earl A."/>
            <person name="Findley K."/>
            <person name="Lee S.C."/>
            <person name="Walker B."/>
            <person name="Young S."/>
            <person name="Zeng Q."/>
            <person name="Gargeya S."/>
            <person name="Fitzgerald M."/>
            <person name="Haas B."/>
            <person name="Abouelleil A."/>
            <person name="Allen A.W."/>
            <person name="Alvarado L."/>
            <person name="Arachchi H.M."/>
            <person name="Berlin A.M."/>
            <person name="Chapman S.B."/>
            <person name="Gainer-Dewar J."/>
            <person name="Goldberg J."/>
            <person name="Griggs A."/>
            <person name="Gujja S."/>
            <person name="Hansen M."/>
            <person name="Howarth C."/>
            <person name="Imamovic A."/>
            <person name="Ireland A."/>
            <person name="Larimer J."/>
            <person name="McCowan C."/>
            <person name="Murphy C."/>
            <person name="Pearson M."/>
            <person name="Poon T.W."/>
            <person name="Priest M."/>
            <person name="Roberts A."/>
            <person name="Saif S."/>
            <person name="Shea T."/>
            <person name="Sisk P."/>
            <person name="Sykes S."/>
            <person name="Wortman J."/>
            <person name="Nusbaum C."/>
            <person name="Birren B."/>
        </authorList>
    </citation>
    <scope>NUCLEOTIDE SEQUENCE [LARGE SCALE GENOMIC DNA]</scope>
    <source>
        <strain evidence="7">1006PhL</strain>
    </source>
</reference>
<dbReference type="Gene3D" id="1.20.1250.20">
    <property type="entry name" value="MFS general substrate transporter like domains"/>
    <property type="match status" value="1"/>
</dbReference>
<dbReference type="GO" id="GO:0022857">
    <property type="term" value="F:transmembrane transporter activity"/>
    <property type="evidence" value="ECO:0007669"/>
    <property type="project" value="InterPro"/>
</dbReference>
<dbReference type="SUPFAM" id="SSF103473">
    <property type="entry name" value="MFS general substrate transporter"/>
    <property type="match status" value="1"/>
</dbReference>
<feature type="transmembrane region" description="Helical" evidence="5">
    <location>
        <begin position="141"/>
        <end position="160"/>
    </location>
</feature>
<proteinExistence type="predicted"/>
<evidence type="ECO:0000256" key="2">
    <source>
        <dbReference type="ARBA" id="ARBA00022692"/>
    </source>
</evidence>
<feature type="transmembrane region" description="Helical" evidence="5">
    <location>
        <begin position="71"/>
        <end position="92"/>
    </location>
</feature>
<evidence type="ECO:0000313" key="7">
    <source>
        <dbReference type="Proteomes" id="UP000014254"/>
    </source>
</evidence>
<keyword evidence="2 5" id="KW-0812">Transmembrane</keyword>
<dbReference type="OMA" id="TRPGNIF"/>
<dbReference type="OrthoDB" id="422206at2759"/>
<dbReference type="eggNOG" id="KOG2563">
    <property type="taxonomic scope" value="Eukaryota"/>
</dbReference>
<dbReference type="InParanoid" id="S2J199"/>
<dbReference type="InterPro" id="IPR011701">
    <property type="entry name" value="MFS"/>
</dbReference>
<feature type="transmembrane region" description="Helical" evidence="5">
    <location>
        <begin position="229"/>
        <end position="251"/>
    </location>
</feature>
<dbReference type="PANTHER" id="PTHR10924">
    <property type="entry name" value="MAJOR FACILITATOR SUPERFAMILY PROTEIN-RELATED"/>
    <property type="match status" value="1"/>
</dbReference>
<evidence type="ECO:0000256" key="1">
    <source>
        <dbReference type="ARBA" id="ARBA00004141"/>
    </source>
</evidence>
<evidence type="ECO:0008006" key="8">
    <source>
        <dbReference type="Google" id="ProtNLM"/>
    </source>
</evidence>
<dbReference type="Pfam" id="PF07690">
    <property type="entry name" value="MFS_1"/>
    <property type="match status" value="1"/>
</dbReference>
<dbReference type="GO" id="GO:0016020">
    <property type="term" value="C:membrane"/>
    <property type="evidence" value="ECO:0007669"/>
    <property type="project" value="UniProtKB-SubCell"/>
</dbReference>
<name>S2J199_MUCC1</name>
<evidence type="ECO:0000256" key="5">
    <source>
        <dbReference type="SAM" id="Phobius"/>
    </source>
</evidence>
<dbReference type="Proteomes" id="UP000014254">
    <property type="component" value="Unassembled WGS sequence"/>
</dbReference>
<keyword evidence="3 5" id="KW-1133">Transmembrane helix</keyword>
<feature type="transmembrane region" description="Helical" evidence="5">
    <location>
        <begin position="112"/>
        <end position="132"/>
    </location>
</feature>
<keyword evidence="7" id="KW-1185">Reference proteome</keyword>
<dbReference type="AlphaFoldDB" id="S2J199"/>
<comment type="subcellular location">
    <subcellularLocation>
        <location evidence="1">Membrane</location>
        <topology evidence="1">Multi-pass membrane protein</topology>
    </subcellularLocation>
</comment>
<dbReference type="EMBL" id="KE124143">
    <property type="protein sequence ID" value="EPB81872.1"/>
    <property type="molecule type" value="Genomic_DNA"/>
</dbReference>